<evidence type="ECO:0000313" key="8">
    <source>
        <dbReference type="EMBL" id="MBB3065033.1"/>
    </source>
</evidence>
<dbReference type="InterPro" id="IPR002562">
    <property type="entry name" value="3'-5'_exonuclease_dom"/>
</dbReference>
<keyword evidence="2 6" id="KW-0819">tRNA processing</keyword>
<dbReference type="PROSITE" id="PS50967">
    <property type="entry name" value="HRDC"/>
    <property type="match status" value="1"/>
</dbReference>
<proteinExistence type="inferred from homology"/>
<evidence type="ECO:0000259" key="7">
    <source>
        <dbReference type="PROSITE" id="PS50967"/>
    </source>
</evidence>
<dbReference type="Proteomes" id="UP000581135">
    <property type="component" value="Unassembled WGS sequence"/>
</dbReference>
<evidence type="ECO:0000256" key="3">
    <source>
        <dbReference type="ARBA" id="ARBA00022722"/>
    </source>
</evidence>
<feature type="domain" description="HRDC" evidence="7">
    <location>
        <begin position="209"/>
        <end position="290"/>
    </location>
</feature>
<gene>
    <name evidence="6" type="primary">rnd</name>
    <name evidence="8" type="ORF">FHR98_001312</name>
</gene>
<dbReference type="SUPFAM" id="SSF47819">
    <property type="entry name" value="HRDC-like"/>
    <property type="match status" value="2"/>
</dbReference>
<dbReference type="PANTHER" id="PTHR47649">
    <property type="entry name" value="RIBONUCLEASE D"/>
    <property type="match status" value="1"/>
</dbReference>
<comment type="cofactor">
    <cofactor evidence="6">
        <name>a divalent metal cation</name>
        <dbReference type="ChEBI" id="CHEBI:60240"/>
    </cofactor>
</comment>
<comment type="caution">
    <text evidence="8">The sequence shown here is derived from an EMBL/GenBank/DDBJ whole genome shotgun (WGS) entry which is preliminary data.</text>
</comment>
<evidence type="ECO:0000256" key="2">
    <source>
        <dbReference type="ARBA" id="ARBA00022694"/>
    </source>
</evidence>
<keyword evidence="3 6" id="KW-0540">Nuclease</keyword>
<dbReference type="GO" id="GO:0005737">
    <property type="term" value="C:cytoplasm"/>
    <property type="evidence" value="ECO:0007669"/>
    <property type="project" value="UniProtKB-SubCell"/>
</dbReference>
<dbReference type="Pfam" id="PF00570">
    <property type="entry name" value="HRDC"/>
    <property type="match status" value="1"/>
</dbReference>
<dbReference type="InterPro" id="IPR036397">
    <property type="entry name" value="RNaseH_sf"/>
</dbReference>
<dbReference type="InterPro" id="IPR006292">
    <property type="entry name" value="RNase_D"/>
</dbReference>
<comment type="subcellular location">
    <subcellularLocation>
        <location evidence="6">Cytoplasm</location>
    </subcellularLocation>
</comment>
<dbReference type="HAMAP" id="MF_01899">
    <property type="entry name" value="RNase_D"/>
    <property type="match status" value="1"/>
</dbReference>
<keyword evidence="9" id="KW-1185">Reference proteome</keyword>
<reference evidence="8 9" key="1">
    <citation type="submission" date="2020-08" db="EMBL/GenBank/DDBJ databases">
        <title>Genomic Encyclopedia of Type Strains, Phase III (KMG-III): the genomes of soil and plant-associated and newly described type strains.</title>
        <authorList>
            <person name="Whitman W."/>
        </authorList>
    </citation>
    <scope>NUCLEOTIDE SEQUENCE [LARGE SCALE GENOMIC DNA]</scope>
    <source>
        <strain evidence="8 9">CECT 8803</strain>
    </source>
</reference>
<dbReference type="SMART" id="SM00474">
    <property type="entry name" value="35EXOc"/>
    <property type="match status" value="1"/>
</dbReference>
<evidence type="ECO:0000256" key="1">
    <source>
        <dbReference type="ARBA" id="ARBA00022490"/>
    </source>
</evidence>
<evidence type="ECO:0000313" key="9">
    <source>
        <dbReference type="Proteomes" id="UP000581135"/>
    </source>
</evidence>
<dbReference type="GO" id="GO:0033890">
    <property type="term" value="F:ribonuclease D activity"/>
    <property type="evidence" value="ECO:0007669"/>
    <property type="project" value="UniProtKB-UniRule"/>
</dbReference>
<keyword evidence="4 6" id="KW-0378">Hydrolase</keyword>
<dbReference type="InterPro" id="IPR002121">
    <property type="entry name" value="HRDC_dom"/>
</dbReference>
<dbReference type="SMART" id="SM00341">
    <property type="entry name" value="HRDC"/>
    <property type="match status" value="1"/>
</dbReference>
<name>A0A839SVR7_9PROT</name>
<evidence type="ECO:0000256" key="5">
    <source>
        <dbReference type="ARBA" id="ARBA00022839"/>
    </source>
</evidence>
<dbReference type="SUPFAM" id="SSF53098">
    <property type="entry name" value="Ribonuclease H-like"/>
    <property type="match status" value="1"/>
</dbReference>
<dbReference type="Pfam" id="PF01612">
    <property type="entry name" value="DNA_pol_A_exo1"/>
    <property type="match status" value="1"/>
</dbReference>
<dbReference type="EC" id="3.1.13.5" evidence="6"/>
<protein>
    <recommendedName>
        <fullName evidence="6">Ribonuclease D</fullName>
        <shortName evidence="6">RNase D</shortName>
        <ecNumber evidence="6">3.1.13.5</ecNumber>
    </recommendedName>
</protein>
<dbReference type="Gene3D" id="1.10.150.80">
    <property type="entry name" value="HRDC domain"/>
    <property type="match status" value="1"/>
</dbReference>
<dbReference type="NCBIfam" id="TIGR01388">
    <property type="entry name" value="rnd"/>
    <property type="match status" value="1"/>
</dbReference>
<dbReference type="PANTHER" id="PTHR47649:SF1">
    <property type="entry name" value="RIBONUCLEASE D"/>
    <property type="match status" value="1"/>
</dbReference>
<comment type="catalytic activity">
    <reaction evidence="6">
        <text>Exonucleolytic cleavage that removes extra residues from the 3'-terminus of tRNA to produce 5'-mononucleotides.</text>
        <dbReference type="EC" id="3.1.13.5"/>
    </reaction>
</comment>
<keyword evidence="1 6" id="KW-0963">Cytoplasm</keyword>
<dbReference type="InterPro" id="IPR044876">
    <property type="entry name" value="HRDC_dom_sf"/>
</dbReference>
<comment type="function">
    <text evidence="6">Exonuclease involved in the 3' processing of various precursor tRNAs. Initiates hydrolysis at the 3'-terminus of an RNA molecule and releases 5'-mononucleotides.</text>
</comment>
<evidence type="ECO:0000256" key="6">
    <source>
        <dbReference type="HAMAP-Rule" id="MF_01899"/>
    </source>
</evidence>
<organism evidence="8 9">
    <name type="scientific">Limibacillus halophilus</name>
    <dbReference type="NCBI Taxonomy" id="1579333"/>
    <lineage>
        <taxon>Bacteria</taxon>
        <taxon>Pseudomonadati</taxon>
        <taxon>Pseudomonadota</taxon>
        <taxon>Alphaproteobacteria</taxon>
        <taxon>Rhodospirillales</taxon>
        <taxon>Rhodovibrionaceae</taxon>
        <taxon>Limibacillus</taxon>
    </lineage>
</organism>
<sequence>MTLLTDSQSLADFCARQKNADFITVDTEFLRESTYWPRLCLVQIGGPKEAAAIDVLADGLEVGPMLDLMATESLIKVFHAGRQDMEIFYRLMDGALPRPIFDTQVAAMVCGFGDQVSYERLVKDLEGEQLDKGSRFTDWSHRPLTDRQLEYALADVTFLRSLYRKLKKKLDANDRASWLDAEMDILTAPATYASNPAEAWRRIKSRSGNRRYLAILRELGAWREREAQRRDIPRNRLVRDEQLVDIAVHKPRSVDALARTRGISHDMARGKLGEGILKAVEAGLALPDGECPAAENKAPLPSGIGPVVELLKVLLKARCEAHDVAQKLVANSADLELIAASDDADVPALKGWRRDIFGQDALRLKHGELALTLKKQQVEVVER</sequence>
<dbReference type="InterPro" id="IPR012337">
    <property type="entry name" value="RNaseH-like_sf"/>
</dbReference>
<dbReference type="GO" id="GO:0042780">
    <property type="term" value="P:tRNA 3'-end processing"/>
    <property type="evidence" value="ECO:0007669"/>
    <property type="project" value="UniProtKB-UniRule"/>
</dbReference>
<dbReference type="GO" id="GO:0003676">
    <property type="term" value="F:nucleic acid binding"/>
    <property type="evidence" value="ECO:0007669"/>
    <property type="project" value="InterPro"/>
</dbReference>
<dbReference type="EMBL" id="JACHXA010000003">
    <property type="protein sequence ID" value="MBB3065033.1"/>
    <property type="molecule type" value="Genomic_DNA"/>
</dbReference>
<dbReference type="AlphaFoldDB" id="A0A839SVR7"/>
<comment type="similarity">
    <text evidence="6">Belongs to the RNase D family.</text>
</comment>
<dbReference type="GO" id="GO:0000166">
    <property type="term" value="F:nucleotide binding"/>
    <property type="evidence" value="ECO:0007669"/>
    <property type="project" value="InterPro"/>
</dbReference>
<dbReference type="GO" id="GO:0008408">
    <property type="term" value="F:3'-5' exonuclease activity"/>
    <property type="evidence" value="ECO:0007669"/>
    <property type="project" value="InterPro"/>
</dbReference>
<dbReference type="Gene3D" id="3.30.420.10">
    <property type="entry name" value="Ribonuclease H-like superfamily/Ribonuclease H"/>
    <property type="match status" value="1"/>
</dbReference>
<dbReference type="RefSeq" id="WP_183415845.1">
    <property type="nucleotide sequence ID" value="NZ_JACHXA010000003.1"/>
</dbReference>
<dbReference type="InterPro" id="IPR010997">
    <property type="entry name" value="HRDC-like_sf"/>
</dbReference>
<accession>A0A839SVR7</accession>
<dbReference type="CDD" id="cd06142">
    <property type="entry name" value="RNaseD_exo"/>
    <property type="match status" value="1"/>
</dbReference>
<dbReference type="InterPro" id="IPR051086">
    <property type="entry name" value="RNase_D-like"/>
</dbReference>
<evidence type="ECO:0000256" key="4">
    <source>
        <dbReference type="ARBA" id="ARBA00022801"/>
    </source>
</evidence>
<keyword evidence="5 6" id="KW-0269">Exonuclease</keyword>